<proteinExistence type="predicted"/>
<dbReference type="Proteomes" id="UP000012015">
    <property type="component" value="Unassembled WGS sequence"/>
</dbReference>
<evidence type="ECO:0000313" key="1">
    <source>
        <dbReference type="EMBL" id="EMQ99122.1"/>
    </source>
</evidence>
<name>M7MRT6_9MICC</name>
<comment type="caution">
    <text evidence="1">The sequence shown here is derived from an EMBL/GenBank/DDBJ whole genome shotgun (WGS) entry which is preliminary data.</text>
</comment>
<protein>
    <submittedName>
        <fullName evidence="1">Uncharacterized protein</fullName>
    </submittedName>
</protein>
<organism evidence="1 2">
    <name type="scientific">Paeniglutamicibacter gangotriensis Lz1y</name>
    <dbReference type="NCBI Taxonomy" id="1276920"/>
    <lineage>
        <taxon>Bacteria</taxon>
        <taxon>Bacillati</taxon>
        <taxon>Actinomycetota</taxon>
        <taxon>Actinomycetes</taxon>
        <taxon>Micrococcales</taxon>
        <taxon>Micrococcaceae</taxon>
        <taxon>Paeniglutamicibacter</taxon>
    </lineage>
</organism>
<evidence type="ECO:0000313" key="2">
    <source>
        <dbReference type="Proteomes" id="UP000012015"/>
    </source>
</evidence>
<accession>M7MRT6</accession>
<keyword evidence="2" id="KW-1185">Reference proteome</keyword>
<sequence length="65" mass="7334">MPQRKIAIEFSDENVTDARALARAMQFVFEASRVGDGTVYVEGFAMNPKDGWQHGDHRIDIVKNP</sequence>
<gene>
    <name evidence="1" type="ORF">ADIAG_01112</name>
</gene>
<dbReference type="AlphaFoldDB" id="M7MRT6"/>
<dbReference type="RefSeq" id="WP_007270310.1">
    <property type="nucleotide sequence ID" value="NZ_AOCK01000003.1"/>
</dbReference>
<reference evidence="1 2" key="1">
    <citation type="journal article" date="2013" name="Genome Announc.">
        <title>Draft Genome Sequence of Arthrobacter gangotriensis Strain Lz1yT, Isolated from a Penguin Rookery Soil Sample Collected in Antarctica, near the Indian Station Dakshin Gangotri.</title>
        <authorList>
            <person name="Shivaji S."/>
            <person name="Ara S."/>
            <person name="Bandi S."/>
            <person name="Singh A."/>
            <person name="Kumar Pinnaka A."/>
        </authorList>
    </citation>
    <scope>NUCLEOTIDE SEQUENCE [LARGE SCALE GENOMIC DNA]</scope>
    <source>
        <strain evidence="1 2">Lz1y</strain>
    </source>
</reference>
<dbReference type="EMBL" id="AOCK01000003">
    <property type="protein sequence ID" value="EMQ99122.1"/>
    <property type="molecule type" value="Genomic_DNA"/>
</dbReference>
<dbReference type="PATRIC" id="fig|1276920.7.peg.1107"/>